<dbReference type="FunFam" id="3.30.390.30:FF:000001">
    <property type="entry name" value="Dihydrolipoyl dehydrogenase"/>
    <property type="match status" value="1"/>
</dbReference>
<feature type="binding site" evidence="14">
    <location>
        <begin position="177"/>
        <end position="184"/>
    </location>
    <ligand>
        <name>NAD(+)</name>
        <dbReference type="ChEBI" id="CHEBI:57540"/>
    </ligand>
</feature>
<dbReference type="AlphaFoldDB" id="A0A8J8MJT8"/>
<feature type="binding site" evidence="14">
    <location>
        <position position="111"/>
    </location>
    <ligand>
        <name>FAD</name>
        <dbReference type="ChEBI" id="CHEBI:57692"/>
    </ligand>
</feature>
<keyword evidence="7 14" id="KW-0274">FAD</keyword>
<dbReference type="EMBL" id="CP058649">
    <property type="protein sequence ID" value="QUI23132.1"/>
    <property type="molecule type" value="Genomic_DNA"/>
</dbReference>
<feature type="binding site" evidence="14">
    <location>
        <begin position="140"/>
        <end position="142"/>
    </location>
    <ligand>
        <name>FAD</name>
        <dbReference type="ChEBI" id="CHEBI:57692"/>
    </ligand>
</feature>
<dbReference type="Gene3D" id="3.50.50.60">
    <property type="entry name" value="FAD/NAD(P)-binding domain"/>
    <property type="match status" value="2"/>
</dbReference>
<dbReference type="Pfam" id="PF07992">
    <property type="entry name" value="Pyr_redox_2"/>
    <property type="match status" value="1"/>
</dbReference>
<feature type="binding site" evidence="14">
    <location>
        <position position="307"/>
    </location>
    <ligand>
        <name>FAD</name>
        <dbReference type="ChEBI" id="CHEBI:57692"/>
    </ligand>
</feature>
<evidence type="ECO:0000256" key="15">
    <source>
        <dbReference type="PIRSR" id="PIRSR000350-4"/>
    </source>
</evidence>
<dbReference type="Pfam" id="PF02852">
    <property type="entry name" value="Pyr_redox_dim"/>
    <property type="match status" value="1"/>
</dbReference>
<evidence type="ECO:0000256" key="7">
    <source>
        <dbReference type="ARBA" id="ARBA00022827"/>
    </source>
</evidence>
<proteinExistence type="inferred from homology"/>
<dbReference type="EC" id="1.8.1.4" evidence="3 16"/>
<sequence>MRDIVIIGGGPGGYVAAIRGAQLGARVCLIEMDRVGGTCLNWGCIPTKALYKHAEILRTLDKSNTYGIHVEAYAMDVQQVQERKQTIVDKLVGGVQQLLKSNHVEVIKGKGIMKDAHHVIVEKEDGTIEEIEGKHLIIATGSLPDTLPLEGIDEEGVWNTNDILAFEEVPEKLAIIGGGVVGMEFASIFNGFGSDVSVLEYLPQILNQVDSAISKRFKSMAKKSGIAITTQAEVKKIVKTTDGLDIHYRCKGKEHILSADKVLVAAGRRANLAGLELDGLGIAYTKKGIQVNENYETSVKGIYAIGDVNGKSMLAHVASHQGVHVVEHIMGMAHKEEKVVPSCIFVFPEIAYAGITEDEAKEQDIPVRVGKFMFSANGKAMTLGKDEGFVKLIAHEETHDVLGMHILGPHASDLIHEGVLAIQNGLKIEDMIETIHAHPTLAEAIHEAALDVLDLGIHSLPKKK</sequence>
<dbReference type="GO" id="GO:0006103">
    <property type="term" value="P:2-oxoglutarate metabolic process"/>
    <property type="evidence" value="ECO:0007669"/>
    <property type="project" value="TreeGrafter"/>
</dbReference>
<comment type="similarity">
    <text evidence="2 16">Belongs to the class-I pyridine nucleotide-disulfide oxidoreductase family.</text>
</comment>
<dbReference type="PIRSF" id="PIRSF000350">
    <property type="entry name" value="Mercury_reductase_MerA"/>
    <property type="match status" value="1"/>
</dbReference>
<evidence type="ECO:0000256" key="11">
    <source>
        <dbReference type="ARBA" id="ARBA00023284"/>
    </source>
</evidence>
<keyword evidence="10" id="KW-1015">Disulfide bond</keyword>
<dbReference type="RefSeq" id="WP_212698632.1">
    <property type="nucleotide sequence ID" value="NZ_CP058649.1"/>
</dbReference>
<keyword evidence="5" id="KW-0963">Cytoplasm</keyword>
<dbReference type="InterPro" id="IPR004099">
    <property type="entry name" value="Pyr_nucl-diS_OxRdtase_dimer"/>
</dbReference>
<dbReference type="InterPro" id="IPR006258">
    <property type="entry name" value="Lipoamide_DH"/>
</dbReference>
<evidence type="ECO:0000256" key="1">
    <source>
        <dbReference type="ARBA" id="ARBA00004496"/>
    </source>
</evidence>
<feature type="binding site" evidence="14">
    <location>
        <begin position="313"/>
        <end position="316"/>
    </location>
    <ligand>
        <name>FAD</name>
        <dbReference type="ChEBI" id="CHEBI:57692"/>
    </ligand>
</feature>
<dbReference type="PRINTS" id="PR00368">
    <property type="entry name" value="FADPNR"/>
</dbReference>
<evidence type="ECO:0000256" key="2">
    <source>
        <dbReference type="ARBA" id="ARBA00007532"/>
    </source>
</evidence>
<evidence type="ECO:0000313" key="20">
    <source>
        <dbReference type="Proteomes" id="UP000683246"/>
    </source>
</evidence>
<feature type="binding site" evidence="14">
    <location>
        <position position="267"/>
    </location>
    <ligand>
        <name>NAD(+)</name>
        <dbReference type="ChEBI" id="CHEBI:57540"/>
    </ligand>
</feature>
<evidence type="ECO:0000256" key="5">
    <source>
        <dbReference type="ARBA" id="ARBA00022490"/>
    </source>
</evidence>
<keyword evidence="11 16" id="KW-0676">Redox-active center</keyword>
<dbReference type="InterPro" id="IPR016156">
    <property type="entry name" value="FAD/NAD-linked_Rdtase_dimer_sf"/>
</dbReference>
<evidence type="ECO:0000256" key="16">
    <source>
        <dbReference type="RuleBase" id="RU003692"/>
    </source>
</evidence>
<keyword evidence="20" id="KW-1185">Reference proteome</keyword>
<dbReference type="KEGG" id="vpy:HZI73_12910"/>
<accession>A0A8J8MJT8</accession>
<evidence type="ECO:0000256" key="10">
    <source>
        <dbReference type="ARBA" id="ARBA00023157"/>
    </source>
</evidence>
<comment type="catalytic activity">
    <reaction evidence="12 16">
        <text>N(6)-[(R)-dihydrolipoyl]-L-lysyl-[protein] + NAD(+) = N(6)-[(R)-lipoyl]-L-lysyl-[protein] + NADH + H(+)</text>
        <dbReference type="Rhea" id="RHEA:15045"/>
        <dbReference type="Rhea" id="RHEA-COMP:10474"/>
        <dbReference type="Rhea" id="RHEA-COMP:10475"/>
        <dbReference type="ChEBI" id="CHEBI:15378"/>
        <dbReference type="ChEBI" id="CHEBI:57540"/>
        <dbReference type="ChEBI" id="CHEBI:57945"/>
        <dbReference type="ChEBI" id="CHEBI:83099"/>
        <dbReference type="ChEBI" id="CHEBI:83100"/>
        <dbReference type="EC" id="1.8.1.4"/>
    </reaction>
</comment>
<dbReference type="SUPFAM" id="SSF55424">
    <property type="entry name" value="FAD/NAD-linked reductases, dimerisation (C-terminal) domain"/>
    <property type="match status" value="1"/>
</dbReference>
<dbReference type="GO" id="GO:0004148">
    <property type="term" value="F:dihydrolipoyl dehydrogenase (NADH) activity"/>
    <property type="evidence" value="ECO:0007669"/>
    <property type="project" value="UniProtKB-EC"/>
</dbReference>
<dbReference type="Gene3D" id="3.30.390.30">
    <property type="match status" value="1"/>
</dbReference>
<protein>
    <recommendedName>
        <fullName evidence="4 16">Dihydrolipoyl dehydrogenase</fullName>
        <ecNumber evidence="3 16">1.8.1.4</ecNumber>
    </recommendedName>
</protein>
<keyword evidence="8 16" id="KW-0560">Oxidoreductase</keyword>
<evidence type="ECO:0000256" key="6">
    <source>
        <dbReference type="ARBA" id="ARBA00022630"/>
    </source>
</evidence>
<dbReference type="PROSITE" id="PS00076">
    <property type="entry name" value="PYRIDINE_REDOX_1"/>
    <property type="match status" value="1"/>
</dbReference>
<dbReference type="SUPFAM" id="SSF51905">
    <property type="entry name" value="FAD/NAD(P)-binding domain"/>
    <property type="match status" value="1"/>
</dbReference>
<keyword evidence="9 14" id="KW-0520">NAD</keyword>
<feature type="domain" description="Pyridine nucleotide-disulphide oxidoreductase dimerisation" evidence="17">
    <location>
        <begin position="340"/>
        <end position="449"/>
    </location>
</feature>
<organism evidence="19 20">
    <name type="scientific">Vallitalea pronyensis</name>
    <dbReference type="NCBI Taxonomy" id="1348613"/>
    <lineage>
        <taxon>Bacteria</taxon>
        <taxon>Bacillati</taxon>
        <taxon>Bacillota</taxon>
        <taxon>Clostridia</taxon>
        <taxon>Lachnospirales</taxon>
        <taxon>Vallitaleaceae</taxon>
        <taxon>Vallitalea</taxon>
    </lineage>
</organism>
<evidence type="ECO:0000256" key="9">
    <source>
        <dbReference type="ARBA" id="ARBA00023027"/>
    </source>
</evidence>
<keyword evidence="14" id="KW-0547">Nucleotide-binding</keyword>
<evidence type="ECO:0000256" key="3">
    <source>
        <dbReference type="ARBA" id="ARBA00012608"/>
    </source>
</evidence>
<dbReference type="GO" id="GO:0050660">
    <property type="term" value="F:flavin adenine dinucleotide binding"/>
    <property type="evidence" value="ECO:0007669"/>
    <property type="project" value="InterPro"/>
</dbReference>
<dbReference type="InterPro" id="IPR050151">
    <property type="entry name" value="Class-I_Pyr_Nuc-Dis_Oxidored"/>
</dbReference>
<reference evidence="19" key="1">
    <citation type="submission" date="2020-07" db="EMBL/GenBank/DDBJ databases">
        <title>Vallitalea pronyensis genome.</title>
        <authorList>
            <person name="Postec A."/>
        </authorList>
    </citation>
    <scope>NUCLEOTIDE SEQUENCE</scope>
    <source>
        <strain evidence="19">FatNI3</strain>
    </source>
</reference>
<dbReference type="InterPro" id="IPR012999">
    <property type="entry name" value="Pyr_OxRdtase_I_AS"/>
</dbReference>
<feature type="binding site" evidence="14">
    <location>
        <position position="48"/>
    </location>
    <ligand>
        <name>FAD</name>
        <dbReference type="ChEBI" id="CHEBI:57692"/>
    </ligand>
</feature>
<evidence type="ECO:0000259" key="18">
    <source>
        <dbReference type="Pfam" id="PF07992"/>
    </source>
</evidence>
<comment type="subcellular location">
    <subcellularLocation>
        <location evidence="1">Cytoplasm</location>
    </subcellularLocation>
</comment>
<evidence type="ECO:0000256" key="14">
    <source>
        <dbReference type="PIRSR" id="PIRSR000350-3"/>
    </source>
</evidence>
<dbReference type="Proteomes" id="UP000683246">
    <property type="component" value="Chromosome"/>
</dbReference>
<evidence type="ECO:0000256" key="13">
    <source>
        <dbReference type="PIRSR" id="PIRSR000350-2"/>
    </source>
</evidence>
<dbReference type="InterPro" id="IPR001100">
    <property type="entry name" value="Pyr_nuc-diS_OxRdtase"/>
</dbReference>
<dbReference type="NCBIfam" id="TIGR01350">
    <property type="entry name" value="lipoamide_DH"/>
    <property type="match status" value="1"/>
</dbReference>
<dbReference type="PRINTS" id="PR00411">
    <property type="entry name" value="PNDRDTASEI"/>
</dbReference>
<feature type="domain" description="FAD/NAD(P)-binding" evidence="18">
    <location>
        <begin position="3"/>
        <end position="322"/>
    </location>
</feature>
<comment type="miscellaneous">
    <text evidence="16">The active site is a redox-active disulfide bond.</text>
</comment>
<feature type="binding site" evidence="14">
    <location>
        <position position="200"/>
    </location>
    <ligand>
        <name>NAD(+)</name>
        <dbReference type="ChEBI" id="CHEBI:57540"/>
    </ligand>
</feature>
<feature type="active site" description="Proton acceptor" evidence="13">
    <location>
        <position position="438"/>
    </location>
</feature>
<feature type="disulfide bond" description="Redox-active" evidence="15">
    <location>
        <begin position="39"/>
        <end position="44"/>
    </location>
</feature>
<dbReference type="GO" id="GO:0005737">
    <property type="term" value="C:cytoplasm"/>
    <property type="evidence" value="ECO:0007669"/>
    <property type="project" value="UniProtKB-SubCell"/>
</dbReference>
<evidence type="ECO:0000313" key="19">
    <source>
        <dbReference type="EMBL" id="QUI23132.1"/>
    </source>
</evidence>
<evidence type="ECO:0000256" key="12">
    <source>
        <dbReference type="ARBA" id="ARBA00049187"/>
    </source>
</evidence>
<dbReference type="InterPro" id="IPR023753">
    <property type="entry name" value="FAD/NAD-binding_dom"/>
</dbReference>
<dbReference type="PANTHER" id="PTHR22912">
    <property type="entry name" value="DISULFIDE OXIDOREDUCTASE"/>
    <property type="match status" value="1"/>
</dbReference>
<evidence type="ECO:0000259" key="17">
    <source>
        <dbReference type="Pfam" id="PF02852"/>
    </source>
</evidence>
<evidence type="ECO:0000256" key="4">
    <source>
        <dbReference type="ARBA" id="ARBA00016961"/>
    </source>
</evidence>
<gene>
    <name evidence="19" type="primary">lpdA</name>
    <name evidence="19" type="ORF">HZI73_12910</name>
</gene>
<evidence type="ECO:0000256" key="8">
    <source>
        <dbReference type="ARBA" id="ARBA00023002"/>
    </source>
</evidence>
<keyword evidence="6 16" id="KW-0285">Flavoprotein</keyword>
<comment type="cofactor">
    <cofactor evidence="14 16">
        <name>FAD</name>
        <dbReference type="ChEBI" id="CHEBI:57692"/>
    </cofactor>
    <text evidence="14 16">Binds 1 FAD per subunit.</text>
</comment>
<dbReference type="PANTHER" id="PTHR22912:SF217">
    <property type="entry name" value="DIHYDROLIPOYL DEHYDROGENASE"/>
    <property type="match status" value="1"/>
</dbReference>
<name>A0A8J8MJT8_9FIRM</name>
<dbReference type="InterPro" id="IPR036188">
    <property type="entry name" value="FAD/NAD-bd_sf"/>
</dbReference>